<gene>
    <name evidence="3" type="ORF">ADUPG1_013146</name>
</gene>
<sequence>MISSSSHTFDIAFSNIIVFEIRERKGKSNDYIRFAVEDIEGMTSREINVITIPKEYVKTVQSLVLKRAADKKFKKVIEAKETNMEPKSLPPSQPKMHSFIGISKIPSISGIIAATKAIHNSRAGKEMIGRPSSSLALSGAQTSLLDTLVSVKEGKKDEKIPVDVHISEENAQHIFKEYPEAENLFRQFVPLSMTTREFWALFLISRSKHLASQKKGTKAVDGIGASVTSGNIQSLLTSHKVGAYFNGHRYANRFRELHSSDSKDSAVLSSTYLHSLSKFHVAPDADMISVCMEPSRLSGDIEYQISDEPQPREEGSFFRGTYTPLVGYLSLPDAMAPSTLLSNLTRFSCQIGRGSPLAASSTFSTSAGIRVARVCNRYGCDVVRGICLSGSNTINVNRSGINLDLPSTGFQWDVEDDEESDAGAMQREEEEEDIIWGGKRRERRIGRMLLQGKYREVEHEMEQIDEAEREQNSFSMSMIPPASSSGVSPFLSSISSMPSSYAHTQQPDYRQSGVPSLHSIGGQQHSIGGQQYSIGGQQYPGSSRYSVRSSPAMSSYSSTSRASNAMDKNEKFCSFLHPSSAFIVPSTTSTSSSSSSSSS</sequence>
<evidence type="ECO:0000259" key="2">
    <source>
        <dbReference type="PROSITE" id="PS50858"/>
    </source>
</evidence>
<dbReference type="EMBL" id="BQXS01012614">
    <property type="protein sequence ID" value="GKT25802.1"/>
    <property type="molecule type" value="Genomic_DNA"/>
</dbReference>
<dbReference type="InterPro" id="IPR005607">
    <property type="entry name" value="BSD_dom"/>
</dbReference>
<comment type="caution">
    <text evidence="3">The sequence shown here is derived from an EMBL/GenBank/DDBJ whole genome shotgun (WGS) entry which is preliminary data.</text>
</comment>
<keyword evidence="4" id="KW-1185">Reference proteome</keyword>
<protein>
    <recommendedName>
        <fullName evidence="2">BSD domain-containing protein</fullName>
    </recommendedName>
</protein>
<dbReference type="PROSITE" id="PS50858">
    <property type="entry name" value="BSD"/>
    <property type="match status" value="1"/>
</dbReference>
<feature type="compositionally biased region" description="Low complexity" evidence="1">
    <location>
        <begin position="518"/>
        <end position="563"/>
    </location>
</feature>
<evidence type="ECO:0000313" key="4">
    <source>
        <dbReference type="Proteomes" id="UP001057375"/>
    </source>
</evidence>
<dbReference type="Pfam" id="PF03909">
    <property type="entry name" value="BSD"/>
    <property type="match status" value="1"/>
</dbReference>
<evidence type="ECO:0000256" key="1">
    <source>
        <dbReference type="SAM" id="MobiDB-lite"/>
    </source>
</evidence>
<proteinExistence type="predicted"/>
<accession>A0ABQ5K3X5</accession>
<feature type="non-terminal residue" evidence="3">
    <location>
        <position position="599"/>
    </location>
</feature>
<evidence type="ECO:0000313" key="3">
    <source>
        <dbReference type="EMBL" id="GKT25802.1"/>
    </source>
</evidence>
<dbReference type="Proteomes" id="UP001057375">
    <property type="component" value="Unassembled WGS sequence"/>
</dbReference>
<feature type="region of interest" description="Disordered" evidence="1">
    <location>
        <begin position="461"/>
        <end position="563"/>
    </location>
</feature>
<feature type="compositionally biased region" description="Polar residues" evidence="1">
    <location>
        <begin position="472"/>
        <end position="487"/>
    </location>
</feature>
<feature type="compositionally biased region" description="Low complexity" evidence="1">
    <location>
        <begin position="488"/>
        <end position="500"/>
    </location>
</feature>
<organism evidence="3 4">
    <name type="scientific">Aduncisulcus paluster</name>
    <dbReference type="NCBI Taxonomy" id="2918883"/>
    <lineage>
        <taxon>Eukaryota</taxon>
        <taxon>Metamonada</taxon>
        <taxon>Carpediemonas-like organisms</taxon>
        <taxon>Aduncisulcus</taxon>
    </lineage>
</organism>
<reference evidence="3" key="1">
    <citation type="submission" date="2022-03" db="EMBL/GenBank/DDBJ databases">
        <title>Draft genome sequence of Aduncisulcus paluster, a free-living microaerophilic Fornicata.</title>
        <authorList>
            <person name="Yuyama I."/>
            <person name="Kume K."/>
            <person name="Tamura T."/>
            <person name="Inagaki Y."/>
            <person name="Hashimoto T."/>
        </authorList>
    </citation>
    <scope>NUCLEOTIDE SEQUENCE</scope>
    <source>
        <strain evidence="3">NY0171</strain>
    </source>
</reference>
<feature type="domain" description="BSD" evidence="2">
    <location>
        <begin position="158"/>
        <end position="210"/>
    </location>
</feature>
<name>A0ABQ5K3X5_9EUKA</name>